<evidence type="ECO:0000313" key="3">
    <source>
        <dbReference type="Proteomes" id="UP000255106"/>
    </source>
</evidence>
<organism evidence="2 3">
    <name type="scientific">Enterobacter cloacae</name>
    <dbReference type="NCBI Taxonomy" id="550"/>
    <lineage>
        <taxon>Bacteria</taxon>
        <taxon>Pseudomonadati</taxon>
        <taxon>Pseudomonadota</taxon>
        <taxon>Gammaproteobacteria</taxon>
        <taxon>Enterobacterales</taxon>
        <taxon>Enterobacteriaceae</taxon>
        <taxon>Enterobacter</taxon>
        <taxon>Enterobacter cloacae complex</taxon>
    </lineage>
</organism>
<accession>A0A377LTL1</accession>
<keyword evidence="1" id="KW-1133">Transmembrane helix</keyword>
<dbReference type="Proteomes" id="UP000255106">
    <property type="component" value="Unassembled WGS sequence"/>
</dbReference>
<proteinExistence type="predicted"/>
<keyword evidence="1" id="KW-0812">Transmembrane</keyword>
<gene>
    <name evidence="2" type="ORF">NCTC10005_02431</name>
</gene>
<evidence type="ECO:0000313" key="2">
    <source>
        <dbReference type="EMBL" id="STQ09717.1"/>
    </source>
</evidence>
<reference evidence="2 3" key="1">
    <citation type="submission" date="2018-06" db="EMBL/GenBank/DDBJ databases">
        <authorList>
            <consortium name="Pathogen Informatics"/>
            <person name="Doyle S."/>
        </authorList>
    </citation>
    <scope>NUCLEOTIDE SEQUENCE [LARGE SCALE GENOMIC DNA]</scope>
    <source>
        <strain evidence="2 3">NCTC10005</strain>
    </source>
</reference>
<feature type="transmembrane region" description="Helical" evidence="1">
    <location>
        <begin position="12"/>
        <end position="32"/>
    </location>
</feature>
<protein>
    <submittedName>
        <fullName evidence="2">Uncharacterized protein</fullName>
    </submittedName>
</protein>
<dbReference type="EMBL" id="UGJB01000004">
    <property type="protein sequence ID" value="STQ09717.1"/>
    <property type="molecule type" value="Genomic_DNA"/>
</dbReference>
<dbReference type="AlphaFoldDB" id="A0A377LTL1"/>
<name>A0A377LTL1_ENTCL</name>
<keyword evidence="1" id="KW-0472">Membrane</keyword>
<sequence length="35" mass="3747">MSTSLFSLSAAVRFLLALVIIVFIGLAVRWAVALP</sequence>
<evidence type="ECO:0000256" key="1">
    <source>
        <dbReference type="SAM" id="Phobius"/>
    </source>
</evidence>